<dbReference type="Proteomes" id="UP000294656">
    <property type="component" value="Unassembled WGS sequence"/>
</dbReference>
<dbReference type="SUPFAM" id="SSF51126">
    <property type="entry name" value="Pectin lyase-like"/>
    <property type="match status" value="1"/>
</dbReference>
<accession>A0A4R6M5S0</accession>
<comment type="caution">
    <text evidence="1">The sequence shown here is derived from an EMBL/GenBank/DDBJ whole genome shotgun (WGS) entry which is preliminary data.</text>
</comment>
<dbReference type="EMBL" id="SNXC01000013">
    <property type="protein sequence ID" value="TDO96701.1"/>
    <property type="molecule type" value="Genomic_DNA"/>
</dbReference>
<evidence type="ECO:0000313" key="2">
    <source>
        <dbReference type="Proteomes" id="UP000294656"/>
    </source>
</evidence>
<evidence type="ECO:0000313" key="1">
    <source>
        <dbReference type="EMBL" id="TDO96701.1"/>
    </source>
</evidence>
<sequence length="1584" mass="167452">MNDQNPKNNNEAQSEIATSVATENQTSAKLKVSFADNQSPTGNDFANLIDASFNKMDGPIRYPVDEGIEVATKTNFTDLVSAANVSVDGNISVGDSYLTAEALKVGDTLDVGADLLTLSKSTHIEGKATLTGAANITKDATSEDAALTVEGGIKADTMHINAGVVIGESDAQLLIECAEGDDAIRVKKDDVTQFALDDKGQLSLGLSGEQSTAKLHIRHHKGDSDTLLRVDNRANDNTPIAITSDGNMGIGTGSPFNTLDVDGSVSIGQSALVSPENSLSVENRVGVGTASPMARLDIHTLSGETATIIRDGDSKLLDVSRNGVNTDVDLNVNGVSTLENTNVNQALHVTGESTLSNKATMLAGAEVSGLLNSTDHTQLNTLNTSGVATLDRVLVVKGDTKHGASVGIGLGVEDNHNPSASLHIRESDAQPSLKLETKLQERQLFVTNDKVTIGEYERTNIDFKVHGDTTLNGMVTAKGTLDVDANTSLNDGASVEKSLRVHQSGDVTDTTALDVTTQGNGSALHVKHDNEKDSHTLIIATSERVGIHTDQPEAPLHVASESIFDDRAQFNESVSISGTLCVADDAELDGNIRINIEPGDEPKAQVHLAHDAEKASLRVDGQTAAMPALLVKDGKLGLGVESPECRLDVKGDASISGALSVNQVFTATDTKVLVSQQSTDAAITVSKVDEEGQIVLHHDKIGVNVTEPQGALHVDGDTKLDGITTAQHVKVRESLTVTGTSNLTDSSVNGKVSINTPVESQTTDVHIRQSEQGHTAFRVDQSEKGLPSLVVKSGQIAINSDTPTAALDVHGDAKVTKTLDVQGRLTAHTMSEFVDHAHFSQSAAFSVADPMARIHISEDKQDTVAFQVDYVVGEDTTSLVARQGKLGIGTVSPNAPLDVKGDTELNGDLYVFGTTTLDNYLNVAQDAVFDSDLVVKEKAKLKDQTIIGRASDINAELTPNAQLYIADTNYKEALRIDSATSPSLIFTDGKLGLGNSTPRTTLDVDGEVKISGKTQLNNELYVEGNLVAYNNIDGHGKLDVSQKATFGSDVLIRGDLHIEDKTDIEEELTVLGATKLQNSLGVTGDTALAAALNVTGPSTLESTLSVQGDADIQGGVAVSGTLQTDSSLFIAGSISSGVTVAKAKQHIQVPADLDAMIFEKSGRNGVSQPLLTLDRNGSMALGKSSADAKLDVSGDALISGSLMAGSDVRATELMANGAISGNDLVINSSIQLANGPKITGFSDDERMGGDYSANVLVPTQAAVKAYIDNVVVPFGQGGKTYTISSQADFDDVFNRGENTIIDTNTTVLLLPLGNQNFNTEPYVLKNSVRVRSGVSIVGFNEDSTIIAKLNANCRFELKGNANTPVENVHFERFTFDGGNMEMGRNGGAIYLEYAQFCKFYCRLENHRTWGKGGAIYAVMSGSNYTASHIEATNIHHCQALAQSGGSDFDRSEGGAVYGVERSTIHAFYCKAEHGGAVAYVRGSQVLAEGCSASLKGGAAYRSPLLRMTAVDCSVDDYQGQGGGAYFCEDLMCEGQWLNNVAAEGPHIYASNHLTGSQRESYYWKGDYVGRRIDDGSAVWHNNNE</sequence>
<proteinExistence type="predicted"/>
<name>A0A4R6M5S0_9GAMM</name>
<reference evidence="1 2" key="1">
    <citation type="submission" date="2019-03" db="EMBL/GenBank/DDBJ databases">
        <title>Genomic Encyclopedia of Type Strains, Phase III (KMG-III): the genomes of soil and plant-associated and newly described type strains.</title>
        <authorList>
            <person name="Whitman W."/>
        </authorList>
    </citation>
    <scope>NUCLEOTIDE SEQUENCE [LARGE SCALE GENOMIC DNA]</scope>
    <source>
        <strain evidence="1 2">CECT 7378</strain>
    </source>
</reference>
<dbReference type="Gene3D" id="2.160.10.10">
    <property type="entry name" value="Hexapeptide repeat proteins"/>
    <property type="match status" value="1"/>
</dbReference>
<gene>
    <name evidence="1" type="ORF">DFP79_2464</name>
</gene>
<keyword evidence="2" id="KW-1185">Reference proteome</keyword>
<dbReference type="RefSeq" id="WP_133504210.1">
    <property type="nucleotide sequence ID" value="NZ_SNXC01000013.1"/>
</dbReference>
<dbReference type="OrthoDB" id="6277188at2"/>
<dbReference type="InterPro" id="IPR011050">
    <property type="entry name" value="Pectin_lyase_fold/virulence"/>
</dbReference>
<protein>
    <submittedName>
        <fullName evidence="1">Uncharacterized protein</fullName>
    </submittedName>
</protein>
<organism evidence="1 2">
    <name type="scientific">Marinomonas balearica</name>
    <dbReference type="NCBI Taxonomy" id="491947"/>
    <lineage>
        <taxon>Bacteria</taxon>
        <taxon>Pseudomonadati</taxon>
        <taxon>Pseudomonadota</taxon>
        <taxon>Gammaproteobacteria</taxon>
        <taxon>Oceanospirillales</taxon>
        <taxon>Oceanospirillaceae</taxon>
        <taxon>Marinomonas</taxon>
    </lineage>
</organism>